<dbReference type="InterPro" id="IPR001279">
    <property type="entry name" value="Metallo-B-lactamas"/>
</dbReference>
<dbReference type="Proteomes" id="UP000317365">
    <property type="component" value="Chromosome"/>
</dbReference>
<accession>A0A515EPB8</accession>
<dbReference type="Pfam" id="PF03772">
    <property type="entry name" value="Competence"/>
    <property type="match status" value="1"/>
</dbReference>
<keyword evidence="3 6" id="KW-0812">Transmembrane</keyword>
<evidence type="ECO:0000256" key="4">
    <source>
        <dbReference type="ARBA" id="ARBA00022989"/>
    </source>
</evidence>
<dbReference type="GO" id="GO:0030420">
    <property type="term" value="P:establishment of competence for transformation"/>
    <property type="evidence" value="ECO:0007669"/>
    <property type="project" value="InterPro"/>
</dbReference>
<dbReference type="RefSeq" id="WP_142811488.1">
    <property type="nucleotide sequence ID" value="NZ_CP036282.1"/>
</dbReference>
<evidence type="ECO:0000256" key="2">
    <source>
        <dbReference type="ARBA" id="ARBA00022475"/>
    </source>
</evidence>
<evidence type="ECO:0000259" key="7">
    <source>
        <dbReference type="SMART" id="SM00849"/>
    </source>
</evidence>
<protein>
    <submittedName>
        <fullName evidence="8">DNA internalization-related competence protein ComEC/Rec2</fullName>
    </submittedName>
</protein>
<dbReference type="SMART" id="SM00849">
    <property type="entry name" value="Lactamase_B"/>
    <property type="match status" value="1"/>
</dbReference>
<feature type="transmembrane region" description="Helical" evidence="6">
    <location>
        <begin position="481"/>
        <end position="500"/>
    </location>
</feature>
<organism evidence="8 9">
    <name type="scientific">Rhodoferax aquaticus</name>
    <dbReference type="NCBI Taxonomy" id="2527691"/>
    <lineage>
        <taxon>Bacteria</taxon>
        <taxon>Pseudomonadati</taxon>
        <taxon>Pseudomonadota</taxon>
        <taxon>Betaproteobacteria</taxon>
        <taxon>Burkholderiales</taxon>
        <taxon>Comamonadaceae</taxon>
        <taxon>Rhodoferax</taxon>
    </lineage>
</organism>
<feature type="transmembrane region" description="Helical" evidence="6">
    <location>
        <begin position="43"/>
        <end position="60"/>
    </location>
</feature>
<feature type="transmembrane region" description="Helical" evidence="6">
    <location>
        <begin position="424"/>
        <end position="446"/>
    </location>
</feature>
<feature type="transmembrane region" description="Helical" evidence="6">
    <location>
        <begin position="361"/>
        <end position="381"/>
    </location>
</feature>
<evidence type="ECO:0000256" key="3">
    <source>
        <dbReference type="ARBA" id="ARBA00022692"/>
    </source>
</evidence>
<dbReference type="Gene3D" id="3.60.15.10">
    <property type="entry name" value="Ribonuclease Z/Hydroxyacylglutathione hydrolase-like"/>
    <property type="match status" value="1"/>
</dbReference>
<dbReference type="KEGG" id="rhg:EXZ61_10235"/>
<keyword evidence="5 6" id="KW-0472">Membrane</keyword>
<dbReference type="InterPro" id="IPR025405">
    <property type="entry name" value="DUF4131"/>
</dbReference>
<dbReference type="CDD" id="cd07731">
    <property type="entry name" value="ComA-like_MBL-fold"/>
    <property type="match status" value="1"/>
</dbReference>
<dbReference type="InterPro" id="IPR036866">
    <property type="entry name" value="RibonucZ/Hydroxyglut_hydro"/>
</dbReference>
<proteinExistence type="predicted"/>
<feature type="transmembrane region" description="Helical" evidence="6">
    <location>
        <begin position="506"/>
        <end position="525"/>
    </location>
</feature>
<gene>
    <name evidence="8" type="ORF">EXZ61_10235</name>
</gene>
<feature type="transmembrane region" description="Helical" evidence="6">
    <location>
        <begin position="277"/>
        <end position="304"/>
    </location>
</feature>
<name>A0A515EPB8_9BURK</name>
<comment type="subcellular location">
    <subcellularLocation>
        <location evidence="1">Cell membrane</location>
        <topology evidence="1">Multi-pass membrane protein</topology>
    </subcellularLocation>
</comment>
<evidence type="ECO:0000313" key="8">
    <source>
        <dbReference type="EMBL" id="QDL54513.1"/>
    </source>
</evidence>
<reference evidence="9" key="1">
    <citation type="submission" date="2019-02" db="EMBL/GenBank/DDBJ databases">
        <title>Complete genome sequence of Rhodoferax sp. Gr-4.</title>
        <authorList>
            <person name="Jin L."/>
        </authorList>
    </citation>
    <scope>NUCLEOTIDE SEQUENCE [LARGE SCALE GENOMIC DNA]</scope>
    <source>
        <strain evidence="9">Gr-4</strain>
    </source>
</reference>
<keyword evidence="4 6" id="KW-1133">Transmembrane helix</keyword>
<evidence type="ECO:0000313" key="9">
    <source>
        <dbReference type="Proteomes" id="UP000317365"/>
    </source>
</evidence>
<dbReference type="NCBIfam" id="TIGR00361">
    <property type="entry name" value="ComEC_Rec2"/>
    <property type="match status" value="1"/>
</dbReference>
<dbReference type="PANTHER" id="PTHR30619">
    <property type="entry name" value="DNA INTERNALIZATION/COMPETENCE PROTEIN COMEC/REC2"/>
    <property type="match status" value="1"/>
</dbReference>
<reference evidence="9" key="2">
    <citation type="journal article" date="2020" name="Int. J. Syst. Evol. Microbiol.">
        <title>Genomic insights into a novel species Rhodoferax aquaticus sp. nov., isolated from freshwater.</title>
        <authorList>
            <person name="Li T."/>
            <person name="Zhuo Y."/>
            <person name="Jin C.Z."/>
            <person name="Wu X."/>
            <person name="Ko S.R."/>
            <person name="Jin F.J."/>
            <person name="Ahn C.Y."/>
            <person name="Oh H.M."/>
            <person name="Lee H.G."/>
            <person name="Jin L."/>
        </authorList>
    </citation>
    <scope>NUCLEOTIDE SEQUENCE [LARGE SCALE GENOMIC DNA]</scope>
    <source>
        <strain evidence="9">Gr-4</strain>
    </source>
</reference>
<feature type="transmembrane region" description="Helical" evidence="6">
    <location>
        <begin position="66"/>
        <end position="86"/>
    </location>
</feature>
<dbReference type="AlphaFoldDB" id="A0A515EPB8"/>
<dbReference type="PANTHER" id="PTHR30619:SF1">
    <property type="entry name" value="RECOMBINATION PROTEIN 2"/>
    <property type="match status" value="1"/>
</dbReference>
<dbReference type="Pfam" id="PF13567">
    <property type="entry name" value="DUF4131"/>
    <property type="match status" value="1"/>
</dbReference>
<keyword evidence="2" id="KW-1003">Cell membrane</keyword>
<dbReference type="Pfam" id="PF00753">
    <property type="entry name" value="Lactamase_B"/>
    <property type="match status" value="1"/>
</dbReference>
<evidence type="ECO:0000256" key="5">
    <source>
        <dbReference type="ARBA" id="ARBA00023136"/>
    </source>
</evidence>
<dbReference type="NCBIfam" id="TIGR00360">
    <property type="entry name" value="ComEC_N-term"/>
    <property type="match status" value="1"/>
</dbReference>
<feature type="transmembrane region" description="Helical" evidence="6">
    <location>
        <begin position="452"/>
        <end position="474"/>
    </location>
</feature>
<dbReference type="InterPro" id="IPR004477">
    <property type="entry name" value="ComEC_N"/>
</dbReference>
<dbReference type="InterPro" id="IPR052159">
    <property type="entry name" value="Competence_DNA_uptake"/>
</dbReference>
<feature type="transmembrane region" description="Helical" evidence="6">
    <location>
        <begin position="12"/>
        <end position="31"/>
    </location>
</feature>
<feature type="transmembrane region" description="Helical" evidence="6">
    <location>
        <begin position="316"/>
        <end position="340"/>
    </location>
</feature>
<dbReference type="SUPFAM" id="SSF56281">
    <property type="entry name" value="Metallo-hydrolase/oxidoreductase"/>
    <property type="match status" value="1"/>
</dbReference>
<dbReference type="InterPro" id="IPR035681">
    <property type="entry name" value="ComA-like_MBL"/>
</dbReference>
<evidence type="ECO:0000256" key="1">
    <source>
        <dbReference type="ARBA" id="ARBA00004651"/>
    </source>
</evidence>
<dbReference type="InterPro" id="IPR004797">
    <property type="entry name" value="Competence_ComEC/Rec2"/>
</dbReference>
<dbReference type="EMBL" id="CP036282">
    <property type="protein sequence ID" value="QDL54513.1"/>
    <property type="molecule type" value="Genomic_DNA"/>
</dbReference>
<dbReference type="GO" id="GO:0005886">
    <property type="term" value="C:plasma membrane"/>
    <property type="evidence" value="ECO:0007669"/>
    <property type="project" value="UniProtKB-SubCell"/>
</dbReference>
<feature type="domain" description="Metallo-beta-lactamase" evidence="7">
    <location>
        <begin position="560"/>
        <end position="760"/>
    </location>
</feature>
<keyword evidence="9" id="KW-1185">Reference proteome</keyword>
<evidence type="ECO:0000256" key="6">
    <source>
        <dbReference type="SAM" id="Phobius"/>
    </source>
</evidence>
<sequence length="831" mass="90236">MPSESKLANSSRWPSDAFTPILLALVVGVALQLQQTALWDRHIYEATLLVALVLIVLCAIKKVAVAHVGWCLALAWLSVGFASTGLRASWYQDHRLDPDLEGRDLVVVGIVSELPQFSDAGLRFRLSVESAQLQGQAIKVPRTMDVGWYAGVYPHAKEPQGLLRQPASLEAGERWQLVLRLKAPHGSSNPHGFDYELWAWEQGVHANAYVRASSQDPESINLGQTWTYPVAWARQWVRTRIMDAVPDRDRAGLLAALVVGEQAAIDRAQWDVYRATGVAHLVSISGLHITMFAWGATFLVGYLWRRSMRACSWLPASTAALLGGVVLAFGYAVFAGWGIPAQRTCVMLGAVAALKAFGLRWPWPVVWLSAFALVVGCDPWAMLQPGFWLSFVAVGVLFATDLGANSAGRTGAKAKVWSMLREQWVITTALAPLSVLLFGQLSLVSLAANAFAIPWVTLVITPLAMVGVIVPAVLPLASAAGLGLQLVLQFFAALPNAALAFPSPPLWLAVGGAIGAGMLVFPWHWTHRLLGLPLLAPVLLWQPALPPLGEFELLAADIGQGNAVLVRTATHALLFDAGPRYSLESDAGHRVLVPMLQSLGTRLNRVVLSHRDSDHVGGAAAVLAMQKQADLMSSIEREHPLQLQRPATPCIAGQQWVWDAVEFTVLHPQSGDYSKPLKPNAMSCVLRIRAAGSAPDKQRSRTALLVGDIENLQEARLVESEGLGLRADVLLVPHHGSKTSSSDVFLDAVQPTYALVQSGYRNRFGHPAAEVKLRYLSRGVTVLESSRCGAMTWRSWQAQNVLCQREVAKKYWHHQLNPPGDASSAPFLSAD</sequence>